<feature type="transmembrane region" description="Helical" evidence="6">
    <location>
        <begin position="71"/>
        <end position="94"/>
    </location>
</feature>
<keyword evidence="2" id="KW-1003">Cell membrane</keyword>
<evidence type="ECO:0000256" key="3">
    <source>
        <dbReference type="ARBA" id="ARBA00022692"/>
    </source>
</evidence>
<dbReference type="EMBL" id="OV651825">
    <property type="protein sequence ID" value="CAH1102532.1"/>
    <property type="molecule type" value="Genomic_DNA"/>
</dbReference>
<evidence type="ECO:0000313" key="8">
    <source>
        <dbReference type="Proteomes" id="UP001153636"/>
    </source>
</evidence>
<organism evidence="7 8">
    <name type="scientific">Psylliodes chrysocephalus</name>
    <dbReference type="NCBI Taxonomy" id="3402493"/>
    <lineage>
        <taxon>Eukaryota</taxon>
        <taxon>Metazoa</taxon>
        <taxon>Ecdysozoa</taxon>
        <taxon>Arthropoda</taxon>
        <taxon>Hexapoda</taxon>
        <taxon>Insecta</taxon>
        <taxon>Pterygota</taxon>
        <taxon>Neoptera</taxon>
        <taxon>Endopterygota</taxon>
        <taxon>Coleoptera</taxon>
        <taxon>Polyphaga</taxon>
        <taxon>Cucujiformia</taxon>
        <taxon>Chrysomeloidea</taxon>
        <taxon>Chrysomelidae</taxon>
        <taxon>Galerucinae</taxon>
        <taxon>Alticini</taxon>
        <taxon>Psylliodes</taxon>
    </lineage>
</organism>
<evidence type="ECO:0000256" key="1">
    <source>
        <dbReference type="ARBA" id="ARBA00004651"/>
    </source>
</evidence>
<evidence type="ECO:0000256" key="2">
    <source>
        <dbReference type="ARBA" id="ARBA00022475"/>
    </source>
</evidence>
<reference evidence="7" key="1">
    <citation type="submission" date="2022-01" db="EMBL/GenBank/DDBJ databases">
        <authorList>
            <person name="King R."/>
        </authorList>
    </citation>
    <scope>NUCLEOTIDE SEQUENCE</scope>
</reference>
<dbReference type="GO" id="GO:0005886">
    <property type="term" value="C:plasma membrane"/>
    <property type="evidence" value="ECO:0007669"/>
    <property type="project" value="UniProtKB-SubCell"/>
</dbReference>
<sequence>MYMEYIRIYKVLQIFNDRILIEIKHSPLWLIISNDNSKYDETKFYMKMYLDILDIIEHFDEMYGFHIFFMLYNITLMNINMFNLILKYCFGLYLISSSPIMHICSSISTAVIYLYMGTLIISACDKVNREIARINDVLIGLLQFELVNIRDKKGPEIKALVLNMINTVSAENYELSAAGFFKLNYNTLFYIVGCVPAYLLIIPKEV</sequence>
<proteinExistence type="predicted"/>
<dbReference type="AlphaFoldDB" id="A0A9P0GAH9"/>
<keyword evidence="3 6" id="KW-0812">Transmembrane</keyword>
<feature type="transmembrane region" description="Helical" evidence="6">
    <location>
        <begin position="183"/>
        <end position="202"/>
    </location>
</feature>
<evidence type="ECO:0000256" key="6">
    <source>
        <dbReference type="SAM" id="Phobius"/>
    </source>
</evidence>
<accession>A0A9P0GAH9</accession>
<comment type="subcellular location">
    <subcellularLocation>
        <location evidence="1">Cell membrane</location>
        <topology evidence="1">Multi-pass membrane protein</topology>
    </subcellularLocation>
</comment>
<gene>
    <name evidence="7" type="ORF">PSYICH_LOCUS3863</name>
</gene>
<protein>
    <recommendedName>
        <fullName evidence="9">Gustatory receptor</fullName>
    </recommendedName>
</protein>
<dbReference type="GO" id="GO:0050909">
    <property type="term" value="P:sensory perception of taste"/>
    <property type="evidence" value="ECO:0007669"/>
    <property type="project" value="InterPro"/>
</dbReference>
<keyword evidence="8" id="KW-1185">Reference proteome</keyword>
<evidence type="ECO:0000313" key="7">
    <source>
        <dbReference type="EMBL" id="CAH1102532.1"/>
    </source>
</evidence>
<evidence type="ECO:0000256" key="4">
    <source>
        <dbReference type="ARBA" id="ARBA00022989"/>
    </source>
</evidence>
<keyword evidence="5 6" id="KW-0472">Membrane</keyword>
<dbReference type="InterPro" id="IPR013604">
    <property type="entry name" value="7TM_chemorcpt"/>
</dbReference>
<keyword evidence="4 6" id="KW-1133">Transmembrane helix</keyword>
<dbReference type="Proteomes" id="UP001153636">
    <property type="component" value="Chromosome 13"/>
</dbReference>
<evidence type="ECO:0000256" key="5">
    <source>
        <dbReference type="ARBA" id="ARBA00023136"/>
    </source>
</evidence>
<dbReference type="Pfam" id="PF08395">
    <property type="entry name" value="7tm_7"/>
    <property type="match status" value="1"/>
</dbReference>
<evidence type="ECO:0008006" key="9">
    <source>
        <dbReference type="Google" id="ProtNLM"/>
    </source>
</evidence>
<name>A0A9P0GAH9_9CUCU</name>
<dbReference type="OrthoDB" id="6769825at2759"/>
<feature type="transmembrane region" description="Helical" evidence="6">
    <location>
        <begin position="100"/>
        <end position="124"/>
    </location>
</feature>